<dbReference type="RefSeq" id="WP_183506629.1">
    <property type="nucleotide sequence ID" value="NZ_BSPG01000009.1"/>
</dbReference>
<reference evidence="6" key="2">
    <citation type="journal article" date="2019" name="Int. J. Syst. Evol. Microbiol.">
        <title>The Global Catalogue of Microorganisms (GCM) 10K type strain sequencing project: providing services to taxonomists for standard genome sequencing and annotation.</title>
        <authorList>
            <consortium name="The Broad Institute Genomics Platform"/>
            <consortium name="The Broad Institute Genome Sequencing Center for Infectious Disease"/>
            <person name="Wu L."/>
            <person name="Ma J."/>
        </authorList>
    </citation>
    <scope>NUCLEOTIDE SEQUENCE [LARGE SCALE GENOMIC DNA]</scope>
    <source>
        <strain evidence="6">NBRC 107710</strain>
    </source>
</reference>
<feature type="transmembrane region" description="Helical" evidence="2">
    <location>
        <begin position="262"/>
        <end position="280"/>
    </location>
</feature>
<dbReference type="Pfam" id="PF00344">
    <property type="entry name" value="SecY"/>
    <property type="match status" value="1"/>
</dbReference>
<protein>
    <submittedName>
        <fullName evidence="3 4">Protein translocase subunit SecY</fullName>
    </submittedName>
</protein>
<evidence type="ECO:0000313" key="5">
    <source>
        <dbReference type="Proteomes" id="UP000517759"/>
    </source>
</evidence>
<evidence type="ECO:0000313" key="3">
    <source>
        <dbReference type="EMBL" id="GLS44076.1"/>
    </source>
</evidence>
<name>A0A7W6APQ4_9HYPH</name>
<dbReference type="GO" id="GO:0016020">
    <property type="term" value="C:membrane"/>
    <property type="evidence" value="ECO:0007669"/>
    <property type="project" value="InterPro"/>
</dbReference>
<evidence type="ECO:0000313" key="6">
    <source>
        <dbReference type="Proteomes" id="UP001156881"/>
    </source>
</evidence>
<proteinExistence type="inferred from homology"/>
<feature type="transmembrane region" description="Helical" evidence="2">
    <location>
        <begin position="12"/>
        <end position="30"/>
    </location>
</feature>
<feature type="transmembrane region" description="Helical" evidence="2">
    <location>
        <begin position="84"/>
        <end position="103"/>
    </location>
</feature>
<keyword evidence="2" id="KW-1133">Transmembrane helix</keyword>
<evidence type="ECO:0000256" key="1">
    <source>
        <dbReference type="RuleBase" id="RU004349"/>
    </source>
</evidence>
<evidence type="ECO:0000313" key="4">
    <source>
        <dbReference type="EMBL" id="MBB3903572.1"/>
    </source>
</evidence>
<dbReference type="EMBL" id="BSPG01000009">
    <property type="protein sequence ID" value="GLS44076.1"/>
    <property type="molecule type" value="Genomic_DNA"/>
</dbReference>
<dbReference type="PRINTS" id="PR00303">
    <property type="entry name" value="SECYTRNLCASE"/>
</dbReference>
<feature type="transmembrane region" description="Helical" evidence="2">
    <location>
        <begin position="300"/>
        <end position="318"/>
    </location>
</feature>
<organism evidence="4 5">
    <name type="scientific">Methylobacterium brachythecii</name>
    <dbReference type="NCBI Taxonomy" id="1176177"/>
    <lineage>
        <taxon>Bacteria</taxon>
        <taxon>Pseudomonadati</taxon>
        <taxon>Pseudomonadota</taxon>
        <taxon>Alphaproteobacteria</taxon>
        <taxon>Hyphomicrobiales</taxon>
        <taxon>Methylobacteriaceae</taxon>
        <taxon>Methylobacterium</taxon>
    </lineage>
</organism>
<dbReference type="AlphaFoldDB" id="A0A7W6APQ4"/>
<reference evidence="3" key="4">
    <citation type="submission" date="2023-01" db="EMBL/GenBank/DDBJ databases">
        <title>Draft genome sequence of Methylobacterium brachythecii strain NBRC 107710.</title>
        <authorList>
            <person name="Sun Q."/>
            <person name="Mori K."/>
        </authorList>
    </citation>
    <scope>NUCLEOTIDE SEQUENCE</scope>
    <source>
        <strain evidence="3">NBRC 107710</strain>
    </source>
</reference>
<feature type="transmembrane region" description="Helical" evidence="2">
    <location>
        <begin position="229"/>
        <end position="250"/>
    </location>
</feature>
<keyword evidence="2" id="KW-0472">Membrane</keyword>
<feature type="transmembrane region" description="Helical" evidence="2">
    <location>
        <begin position="154"/>
        <end position="174"/>
    </location>
</feature>
<reference evidence="4 5" key="3">
    <citation type="submission" date="2020-08" db="EMBL/GenBank/DDBJ databases">
        <title>Genomic Encyclopedia of Type Strains, Phase IV (KMG-IV): sequencing the most valuable type-strain genomes for metagenomic binning, comparative biology and taxonomic classification.</title>
        <authorList>
            <person name="Goeker M."/>
        </authorList>
    </citation>
    <scope>NUCLEOTIDE SEQUENCE [LARGE SCALE GENOMIC DNA]</scope>
    <source>
        <strain evidence="4 5">DSM 24105</strain>
    </source>
</reference>
<comment type="similarity">
    <text evidence="1">Belongs to the SecY/SEC61-alpha family.</text>
</comment>
<dbReference type="EMBL" id="JACIDN010000005">
    <property type="protein sequence ID" value="MBB3903572.1"/>
    <property type="molecule type" value="Genomic_DNA"/>
</dbReference>
<feature type="transmembrane region" description="Helical" evidence="2">
    <location>
        <begin position="324"/>
        <end position="341"/>
    </location>
</feature>
<dbReference type="InterPro" id="IPR023201">
    <property type="entry name" value="SecY_dom_sf"/>
</dbReference>
<comment type="caution">
    <text evidence="4">The sequence shown here is derived from an EMBL/GenBank/DDBJ whole genome shotgun (WGS) entry which is preliminary data.</text>
</comment>
<keyword evidence="6" id="KW-1185">Reference proteome</keyword>
<feature type="transmembrane region" description="Helical" evidence="2">
    <location>
        <begin position="123"/>
        <end position="142"/>
    </location>
</feature>
<evidence type="ECO:0000256" key="2">
    <source>
        <dbReference type="SAM" id="Phobius"/>
    </source>
</evidence>
<dbReference type="Proteomes" id="UP001156881">
    <property type="component" value="Unassembled WGS sequence"/>
</dbReference>
<dbReference type="SUPFAM" id="SSF103491">
    <property type="entry name" value="Preprotein translocase SecY subunit"/>
    <property type="match status" value="1"/>
</dbReference>
<dbReference type="InterPro" id="IPR002208">
    <property type="entry name" value="SecY/SEC61-alpha"/>
</dbReference>
<dbReference type="Gene3D" id="1.10.3370.10">
    <property type="entry name" value="SecY subunit domain"/>
    <property type="match status" value="1"/>
</dbReference>
<dbReference type="GO" id="GO:0015031">
    <property type="term" value="P:protein transport"/>
    <property type="evidence" value="ECO:0007669"/>
    <property type="project" value="InterPro"/>
</dbReference>
<sequence>MRTLSADSRSRLLFTLGAILVYRFGLQVPLPGIDPTGLGPLGATGERVSVFALGPMPYVTAFLLVRVLALLVPRRLFDGDERRVALESITRAATVPFAVLQGYGVASGLQAVDGLVREPGSLFLATTTATLVAGSLLLAWLAGRISERGLGHGILILLAVGTVAHVPAGVTVWVELVRYGAEPASRLWAALAFMLAQMVLIVFVERAWRVVRLAPPATMALRVNPAGPLPPLAATALLPLVPMIAGYAGAPAFQAGSVLSQATYGVALFASVIAGTMLAARTQGGAEERAADRSRIALRLAPYAAAYVTLICLAPRVLLDIVPAAGLPSGLWLMIVVWVLLRIDERLRAEP</sequence>
<keyword evidence="2" id="KW-0812">Transmembrane</keyword>
<dbReference type="Proteomes" id="UP000517759">
    <property type="component" value="Unassembled WGS sequence"/>
</dbReference>
<feature type="transmembrane region" description="Helical" evidence="2">
    <location>
        <begin position="50"/>
        <end position="72"/>
    </location>
</feature>
<gene>
    <name evidence="3" type="primary">secY</name>
    <name evidence="3" type="ORF">GCM10007884_20630</name>
    <name evidence="4" type="ORF">GGR33_003081</name>
</gene>
<reference evidence="3" key="1">
    <citation type="journal article" date="2014" name="Int. J. Syst. Evol. Microbiol.">
        <title>Complete genome of a new Firmicutes species belonging to the dominant human colonic microbiota ('Ruminococcus bicirculans') reveals two chromosomes and a selective capacity to utilize plant glucans.</title>
        <authorList>
            <consortium name="NISC Comparative Sequencing Program"/>
            <person name="Wegmann U."/>
            <person name="Louis P."/>
            <person name="Goesmann A."/>
            <person name="Henrissat B."/>
            <person name="Duncan S.H."/>
            <person name="Flint H.J."/>
        </authorList>
    </citation>
    <scope>NUCLEOTIDE SEQUENCE</scope>
    <source>
        <strain evidence="3">NBRC 107710</strain>
    </source>
</reference>
<accession>A0A7W6APQ4</accession>
<feature type="transmembrane region" description="Helical" evidence="2">
    <location>
        <begin position="186"/>
        <end position="208"/>
    </location>
</feature>
<dbReference type="PANTHER" id="PTHR10906">
    <property type="entry name" value="SECY/SEC61-ALPHA FAMILY MEMBER"/>
    <property type="match status" value="1"/>
</dbReference>